<reference evidence="4 5" key="1">
    <citation type="journal article" date="2015" name="Genome Biol. Evol.">
        <title>Comparative Genomics of a Bacterivorous Green Alga Reveals Evolutionary Causalities and Consequences of Phago-Mixotrophic Mode of Nutrition.</title>
        <authorList>
            <person name="Burns J.A."/>
            <person name="Paasch A."/>
            <person name="Narechania A."/>
            <person name="Kim E."/>
        </authorList>
    </citation>
    <scope>NUCLEOTIDE SEQUENCE [LARGE SCALE GENOMIC DNA]</scope>
    <source>
        <strain evidence="4 5">PLY_AMNH</strain>
    </source>
</reference>
<feature type="compositionally biased region" description="Low complexity" evidence="2">
    <location>
        <begin position="275"/>
        <end position="293"/>
    </location>
</feature>
<feature type="non-terminal residue" evidence="4">
    <location>
        <position position="1"/>
    </location>
</feature>
<evidence type="ECO:0000256" key="1">
    <source>
        <dbReference type="SAM" id="Coils"/>
    </source>
</evidence>
<keyword evidence="5" id="KW-1185">Reference proteome</keyword>
<evidence type="ECO:0000256" key="2">
    <source>
        <dbReference type="SAM" id="MobiDB-lite"/>
    </source>
</evidence>
<evidence type="ECO:0000313" key="5">
    <source>
        <dbReference type="Proteomes" id="UP001190700"/>
    </source>
</evidence>
<feature type="transmembrane region" description="Helical" evidence="3">
    <location>
        <begin position="506"/>
        <end position="528"/>
    </location>
</feature>
<gene>
    <name evidence="4" type="ORF">CYMTET_24858</name>
</gene>
<keyword evidence="3" id="KW-0812">Transmembrane</keyword>
<comment type="caution">
    <text evidence="4">The sequence shown here is derived from an EMBL/GenBank/DDBJ whole genome shotgun (WGS) entry which is preliminary data.</text>
</comment>
<sequence length="591" mass="65042">TSSQREVFESDSRSLHFTIPYSQDRRMVRPTQLLWASTSVALVVKRGGPGSLVISSLLLVHGLLAEAVTFIEKLRLLYKDVVASGVFARLEAKRAQVHEEIRQKKEAVEADIQEIREVTPSPPRKQKPSEIVRLRSAETPPSGKKKKTWRRGWRWYKPWSWRSYKNSERFDRVPPLPSEHRKSWDENLEKYNTRVRRRVNFGENCSTPPPHSMGAPKASGSSAQSVGVPNGFDAAQPNTQGGPAEREFPRPLRRLSQIMTSVRPLANKIGGGAGEDSTSSSDATAGTDAPTSSKQRRNTIGGGLSLDIPRTPATPAKGTADTVDTPVTEKEDFPLSPTNPGNRRRSWMGMGLGAGIGESALTSGRQLAAAVPPRTPEAPVRKYPPAIMQIVELVRYSLLTVTELHEVVKIESVQRVLPDLSKKGKKAADAPQVGADGSLVLSPLESSRPAEGPNPLAQVTKISESIQKAVSDLRQTADHLAKLDKTMETRLRTLNIPKWWKKLRWALVYMVVYVVGASIVVFFVRGFIKSGLNDAVLLAIESAGESTAQVIQQNSMQEGITSFCTGSNECERRDNDRAPIQRFGKTASVRK</sequence>
<feature type="region of interest" description="Disordered" evidence="2">
    <location>
        <begin position="266"/>
        <end position="345"/>
    </location>
</feature>
<keyword evidence="1" id="KW-0175">Coiled coil</keyword>
<dbReference type="AlphaFoldDB" id="A0AAE0KZT6"/>
<name>A0AAE0KZT6_9CHLO</name>
<accession>A0AAE0KZT6</accession>
<feature type="region of interest" description="Disordered" evidence="2">
    <location>
        <begin position="200"/>
        <end position="251"/>
    </location>
</feature>
<keyword evidence="3" id="KW-0472">Membrane</keyword>
<feature type="region of interest" description="Disordered" evidence="2">
    <location>
        <begin position="119"/>
        <end position="147"/>
    </location>
</feature>
<proteinExistence type="predicted"/>
<keyword evidence="3" id="KW-1133">Transmembrane helix</keyword>
<protein>
    <submittedName>
        <fullName evidence="4">Uncharacterized protein</fullName>
    </submittedName>
</protein>
<evidence type="ECO:0000313" key="4">
    <source>
        <dbReference type="EMBL" id="KAK3266525.1"/>
    </source>
</evidence>
<dbReference type="Proteomes" id="UP001190700">
    <property type="component" value="Unassembled WGS sequence"/>
</dbReference>
<organism evidence="4 5">
    <name type="scientific">Cymbomonas tetramitiformis</name>
    <dbReference type="NCBI Taxonomy" id="36881"/>
    <lineage>
        <taxon>Eukaryota</taxon>
        <taxon>Viridiplantae</taxon>
        <taxon>Chlorophyta</taxon>
        <taxon>Pyramimonadophyceae</taxon>
        <taxon>Pyramimonadales</taxon>
        <taxon>Pyramimonadaceae</taxon>
        <taxon>Cymbomonas</taxon>
    </lineage>
</organism>
<dbReference type="EMBL" id="LGRX02013005">
    <property type="protein sequence ID" value="KAK3266525.1"/>
    <property type="molecule type" value="Genomic_DNA"/>
</dbReference>
<evidence type="ECO:0000256" key="3">
    <source>
        <dbReference type="SAM" id="Phobius"/>
    </source>
</evidence>
<feature type="coiled-coil region" evidence="1">
    <location>
        <begin position="87"/>
        <end position="118"/>
    </location>
</feature>
<feature type="compositionally biased region" description="Basic and acidic residues" evidence="2">
    <location>
        <begin position="127"/>
        <end position="136"/>
    </location>
</feature>